<dbReference type="Proteomes" id="UP000325957">
    <property type="component" value="Unassembled WGS sequence"/>
</dbReference>
<feature type="transmembrane region" description="Helical" evidence="1">
    <location>
        <begin position="54"/>
        <end position="73"/>
    </location>
</feature>
<feature type="transmembrane region" description="Helical" evidence="1">
    <location>
        <begin position="79"/>
        <end position="96"/>
    </location>
</feature>
<evidence type="ECO:0000313" key="2">
    <source>
        <dbReference type="EMBL" id="KAA9393846.1"/>
    </source>
</evidence>
<sequence length="148" mass="16182">MITHTLATAASVNYPVDNSWGFWLWAGALGLLVVLAVAWWSILAFTDSNSGTAALFIVVFLLSFWIQAAIVYAHLPHRWLGWIIVIGLAVLAYPITRRIDPHRPLMTYAAIVLTLLAIPLAPVVLAMGPVLDQINSFRDFVTSLLSGA</sequence>
<gene>
    <name evidence="2" type="ORF">FCK90_10565</name>
</gene>
<keyword evidence="1" id="KW-0472">Membrane</keyword>
<keyword evidence="1" id="KW-1133">Transmembrane helix</keyword>
<reference evidence="2 3" key="1">
    <citation type="submission" date="2019-05" db="EMBL/GenBank/DDBJ databases">
        <title>Kocuria coralli sp. nov., a novel actinobacterium isolated from coral reef seawater.</title>
        <authorList>
            <person name="Li J."/>
        </authorList>
    </citation>
    <scope>NUCLEOTIDE SEQUENCE [LARGE SCALE GENOMIC DNA]</scope>
    <source>
        <strain evidence="2 3">SCSIO 13007</strain>
    </source>
</reference>
<evidence type="ECO:0000256" key="1">
    <source>
        <dbReference type="SAM" id="Phobius"/>
    </source>
</evidence>
<organism evidence="2 3">
    <name type="scientific">Kocuria coralli</name>
    <dbReference type="NCBI Taxonomy" id="1461025"/>
    <lineage>
        <taxon>Bacteria</taxon>
        <taxon>Bacillati</taxon>
        <taxon>Actinomycetota</taxon>
        <taxon>Actinomycetes</taxon>
        <taxon>Micrococcales</taxon>
        <taxon>Micrococcaceae</taxon>
        <taxon>Kocuria</taxon>
    </lineage>
</organism>
<comment type="caution">
    <text evidence="2">The sequence shown here is derived from an EMBL/GenBank/DDBJ whole genome shotgun (WGS) entry which is preliminary data.</text>
</comment>
<proteinExistence type="predicted"/>
<keyword evidence="1" id="KW-0812">Transmembrane</keyword>
<feature type="transmembrane region" description="Helical" evidence="1">
    <location>
        <begin position="108"/>
        <end position="131"/>
    </location>
</feature>
<keyword evidence="3" id="KW-1185">Reference proteome</keyword>
<feature type="transmembrane region" description="Helical" evidence="1">
    <location>
        <begin position="20"/>
        <end position="42"/>
    </location>
</feature>
<name>A0A5J5KYE2_9MICC</name>
<dbReference type="EMBL" id="SZWF01000014">
    <property type="protein sequence ID" value="KAA9393846.1"/>
    <property type="molecule type" value="Genomic_DNA"/>
</dbReference>
<accession>A0A5J5KYE2</accession>
<evidence type="ECO:0000313" key="3">
    <source>
        <dbReference type="Proteomes" id="UP000325957"/>
    </source>
</evidence>
<dbReference type="RefSeq" id="WP_158034258.1">
    <property type="nucleotide sequence ID" value="NZ_ML708620.1"/>
</dbReference>
<dbReference type="AlphaFoldDB" id="A0A5J5KYE2"/>
<protein>
    <submittedName>
        <fullName evidence="2">Uncharacterized protein</fullName>
    </submittedName>
</protein>